<dbReference type="InterPro" id="IPR003033">
    <property type="entry name" value="SCP2_sterol-bd_dom"/>
</dbReference>
<sequence length="147" mass="15945">MSDNLKGLLDQIASPSDLRKLLDIEGMTGAVVEQFVAGVGAATALDQIFGLMAMRFTPKGRLRSGVVQWNIATSTGRHRYQLFLTPQGARAERGNAAPPRVLLAMSTPTLLNVCAGRFDPIAALGRGELKIRGDLLFGALMPRWFDY</sequence>
<feature type="domain" description="SCP2" evidence="1">
    <location>
        <begin position="64"/>
        <end position="136"/>
    </location>
</feature>
<protein>
    <submittedName>
        <fullName evidence="2">SCP2 sterol-binding domain-containing protein</fullName>
    </submittedName>
</protein>
<organism evidence="2 3">
    <name type="scientific">Actinomadura barringtoniae</name>
    <dbReference type="NCBI Taxonomy" id="1427535"/>
    <lineage>
        <taxon>Bacteria</taxon>
        <taxon>Bacillati</taxon>
        <taxon>Actinomycetota</taxon>
        <taxon>Actinomycetes</taxon>
        <taxon>Streptosporangiales</taxon>
        <taxon>Thermomonosporaceae</taxon>
        <taxon>Actinomadura</taxon>
    </lineage>
</organism>
<dbReference type="Pfam" id="PF02036">
    <property type="entry name" value="SCP2"/>
    <property type="match status" value="1"/>
</dbReference>
<dbReference type="RefSeq" id="WP_208263947.1">
    <property type="nucleotide sequence ID" value="NZ_JAGEOJ010000041.1"/>
</dbReference>
<gene>
    <name evidence="2" type="ORF">J4573_52215</name>
</gene>
<dbReference type="Gene3D" id="3.30.1050.10">
    <property type="entry name" value="SCP2 sterol-binding domain"/>
    <property type="match status" value="1"/>
</dbReference>
<dbReference type="SUPFAM" id="SSF55718">
    <property type="entry name" value="SCP-like"/>
    <property type="match status" value="1"/>
</dbReference>
<comment type="caution">
    <text evidence="2">The sequence shown here is derived from an EMBL/GenBank/DDBJ whole genome shotgun (WGS) entry which is preliminary data.</text>
</comment>
<dbReference type="EMBL" id="JAGEOJ010000041">
    <property type="protein sequence ID" value="MBO2455723.1"/>
    <property type="molecule type" value="Genomic_DNA"/>
</dbReference>
<reference evidence="2" key="1">
    <citation type="submission" date="2021-03" db="EMBL/GenBank/DDBJ databases">
        <authorList>
            <person name="Kanchanasin P."/>
            <person name="Saeng-In P."/>
            <person name="Phongsopitanun W."/>
            <person name="Yuki M."/>
            <person name="Kudo T."/>
            <person name="Ohkuma M."/>
            <person name="Tanasupawat S."/>
        </authorList>
    </citation>
    <scope>NUCLEOTIDE SEQUENCE</scope>
    <source>
        <strain evidence="2">GKU 128</strain>
    </source>
</reference>
<dbReference type="AlphaFoldDB" id="A0A939TA35"/>
<name>A0A939TA35_9ACTN</name>
<proteinExistence type="predicted"/>
<evidence type="ECO:0000259" key="1">
    <source>
        <dbReference type="Pfam" id="PF02036"/>
    </source>
</evidence>
<evidence type="ECO:0000313" key="2">
    <source>
        <dbReference type="EMBL" id="MBO2455723.1"/>
    </source>
</evidence>
<dbReference type="Proteomes" id="UP000669179">
    <property type="component" value="Unassembled WGS sequence"/>
</dbReference>
<keyword evidence="3" id="KW-1185">Reference proteome</keyword>
<accession>A0A939TA35</accession>
<evidence type="ECO:0000313" key="3">
    <source>
        <dbReference type="Proteomes" id="UP000669179"/>
    </source>
</evidence>
<dbReference type="InterPro" id="IPR036527">
    <property type="entry name" value="SCP2_sterol-bd_dom_sf"/>
</dbReference>